<evidence type="ECO:0000313" key="4">
    <source>
        <dbReference type="EMBL" id="KAJ8952685.1"/>
    </source>
</evidence>
<evidence type="ECO:0000256" key="2">
    <source>
        <dbReference type="SAM" id="MobiDB-lite"/>
    </source>
</evidence>
<organism evidence="4 5">
    <name type="scientific">Aromia moschata</name>
    <dbReference type="NCBI Taxonomy" id="1265417"/>
    <lineage>
        <taxon>Eukaryota</taxon>
        <taxon>Metazoa</taxon>
        <taxon>Ecdysozoa</taxon>
        <taxon>Arthropoda</taxon>
        <taxon>Hexapoda</taxon>
        <taxon>Insecta</taxon>
        <taxon>Pterygota</taxon>
        <taxon>Neoptera</taxon>
        <taxon>Endopterygota</taxon>
        <taxon>Coleoptera</taxon>
        <taxon>Polyphaga</taxon>
        <taxon>Cucujiformia</taxon>
        <taxon>Chrysomeloidea</taxon>
        <taxon>Cerambycidae</taxon>
        <taxon>Cerambycinae</taxon>
        <taxon>Callichromatini</taxon>
        <taxon>Aromia</taxon>
    </lineage>
</organism>
<dbReference type="SMART" id="SM00256">
    <property type="entry name" value="FBOX"/>
    <property type="match status" value="1"/>
</dbReference>
<feature type="domain" description="F-box" evidence="3">
    <location>
        <begin position="56"/>
        <end position="104"/>
    </location>
</feature>
<dbReference type="InterPro" id="IPR039719">
    <property type="entry name" value="FBXO28"/>
</dbReference>
<dbReference type="GO" id="GO:0005634">
    <property type="term" value="C:nucleus"/>
    <property type="evidence" value="ECO:0007669"/>
    <property type="project" value="TreeGrafter"/>
</dbReference>
<comment type="caution">
    <text evidence="4">The sequence shown here is derived from an EMBL/GenBank/DDBJ whole genome shotgun (WGS) entry which is preliminary data.</text>
</comment>
<dbReference type="InterPro" id="IPR001810">
    <property type="entry name" value="F-box_dom"/>
</dbReference>
<dbReference type="Gene3D" id="1.20.1280.50">
    <property type="match status" value="1"/>
</dbReference>
<feature type="coiled-coil region" evidence="1">
    <location>
        <begin position="290"/>
        <end position="359"/>
    </location>
</feature>
<proteinExistence type="predicted"/>
<accession>A0AAV8YMU1</accession>
<dbReference type="PROSITE" id="PS50181">
    <property type="entry name" value="FBOX"/>
    <property type="match status" value="1"/>
</dbReference>
<keyword evidence="1" id="KW-0175">Coiled coil</keyword>
<dbReference type="AlphaFoldDB" id="A0AAV8YMU1"/>
<evidence type="ECO:0000256" key="1">
    <source>
        <dbReference type="SAM" id="Coils"/>
    </source>
</evidence>
<gene>
    <name evidence="4" type="ORF">NQ318_021000</name>
</gene>
<dbReference type="PANTHER" id="PTHR13252">
    <property type="entry name" value="F-BOX ONLY PROTEIN 28"/>
    <property type="match status" value="1"/>
</dbReference>
<feature type="region of interest" description="Disordered" evidence="2">
    <location>
        <begin position="1"/>
        <end position="26"/>
    </location>
</feature>
<dbReference type="Gene3D" id="1.10.287.1490">
    <property type="match status" value="1"/>
</dbReference>
<evidence type="ECO:0000259" key="3">
    <source>
        <dbReference type="PROSITE" id="PS50181"/>
    </source>
</evidence>
<dbReference type="CDD" id="cd22100">
    <property type="entry name" value="F-box_FBXO28"/>
    <property type="match status" value="1"/>
</dbReference>
<dbReference type="GO" id="GO:0003713">
    <property type="term" value="F:transcription coactivator activity"/>
    <property type="evidence" value="ECO:0007669"/>
    <property type="project" value="TreeGrafter"/>
</dbReference>
<dbReference type="Proteomes" id="UP001162162">
    <property type="component" value="Unassembled WGS sequence"/>
</dbReference>
<sequence>MVSTRQMTIGNNGSVEGNQSSTVPVEGPAKFTRNSATVATNYGSTMPYCKTSTVQSVYFLDLPQEIIEKIFGYLSFKKICQLRLVCRNIDYICGQILNSTFLRLQNQMLARFQEIKAKMPRRESARRSHHLACESDIIETLHMRLTLLQMSFGKHIERKHCCFFPGEILDEVFRILHYIKITPKLDVPYKVTDELFDLSTMAMEYFKEKIEPNLPEIAYFSADFLNFSGSFPSTSSSKYMPLDSTTLSSEISKDSGHVSNDELEGEDLVETIPQSNMVLRKRIRKIKQGMKRYNSQLSLLRQDLRSCKRKTSEQQKQIAEQQKQLADQQKQTVEYATRLDEYDKKNEEISRKFSTLLQELNKCKTELQYWRCKSPATPPFCNHCGNAILPQPEELQALMNQGVNPEGLGLEPFSELTPFLGVNIETQNPVKRKLKMTVP</sequence>
<dbReference type="SUPFAM" id="SSF81383">
    <property type="entry name" value="F-box domain"/>
    <property type="match status" value="1"/>
</dbReference>
<name>A0AAV8YMU1_9CUCU</name>
<protein>
    <recommendedName>
        <fullName evidence="3">F-box domain-containing protein</fullName>
    </recommendedName>
</protein>
<dbReference type="Pfam" id="PF12937">
    <property type="entry name" value="F-box-like"/>
    <property type="match status" value="1"/>
</dbReference>
<dbReference type="EMBL" id="JAPWTK010000065">
    <property type="protein sequence ID" value="KAJ8952685.1"/>
    <property type="molecule type" value="Genomic_DNA"/>
</dbReference>
<evidence type="ECO:0000313" key="5">
    <source>
        <dbReference type="Proteomes" id="UP001162162"/>
    </source>
</evidence>
<dbReference type="PANTHER" id="PTHR13252:SF1">
    <property type="entry name" value="DAMPENED, ISOFORM A"/>
    <property type="match status" value="1"/>
</dbReference>
<keyword evidence="5" id="KW-1185">Reference proteome</keyword>
<dbReference type="InterPro" id="IPR036047">
    <property type="entry name" value="F-box-like_dom_sf"/>
</dbReference>
<feature type="compositionally biased region" description="Polar residues" evidence="2">
    <location>
        <begin position="1"/>
        <end position="23"/>
    </location>
</feature>
<reference evidence="4" key="1">
    <citation type="journal article" date="2023" name="Insect Mol. Biol.">
        <title>Genome sequencing provides insights into the evolution of gene families encoding plant cell wall-degrading enzymes in longhorned beetles.</title>
        <authorList>
            <person name="Shin N.R."/>
            <person name="Okamura Y."/>
            <person name="Kirsch R."/>
            <person name="Pauchet Y."/>
        </authorList>
    </citation>
    <scope>NUCLEOTIDE SEQUENCE</scope>
    <source>
        <strain evidence="4">AMC_N1</strain>
    </source>
</reference>